<dbReference type="Pfam" id="PF00005">
    <property type="entry name" value="ABC_tran"/>
    <property type="match status" value="1"/>
</dbReference>
<evidence type="ECO:0000313" key="8">
    <source>
        <dbReference type="EMBL" id="VAV99861.1"/>
    </source>
</evidence>
<dbReference type="PROSITE" id="PS00211">
    <property type="entry name" value="ABC_TRANSPORTER_1"/>
    <property type="match status" value="1"/>
</dbReference>
<gene>
    <name evidence="8" type="ORF">MNBD_ALPHA04-567</name>
</gene>
<feature type="domain" description="ABC transporter" evidence="7">
    <location>
        <begin position="11"/>
        <end position="214"/>
    </location>
</feature>
<protein>
    <submittedName>
        <fullName evidence="8">ABC transporter involved in cytochrome c biogenesis, ATPase component CcmA</fullName>
    </submittedName>
</protein>
<evidence type="ECO:0000256" key="1">
    <source>
        <dbReference type="ARBA" id="ARBA00022448"/>
    </source>
</evidence>
<dbReference type="GO" id="GO:0017004">
    <property type="term" value="P:cytochrome complex assembly"/>
    <property type="evidence" value="ECO:0007669"/>
    <property type="project" value="UniProtKB-KW"/>
</dbReference>
<dbReference type="GO" id="GO:0022857">
    <property type="term" value="F:transmembrane transporter activity"/>
    <property type="evidence" value="ECO:0007669"/>
    <property type="project" value="InterPro"/>
</dbReference>
<proteinExistence type="predicted"/>
<keyword evidence="1" id="KW-0813">Transport</keyword>
<keyword evidence="2" id="KW-0547">Nucleotide-binding</keyword>
<dbReference type="Gene3D" id="3.40.50.300">
    <property type="entry name" value="P-loop containing nucleotide triphosphate hydrolases"/>
    <property type="match status" value="1"/>
</dbReference>
<keyword evidence="3" id="KW-0201">Cytochrome c-type biogenesis</keyword>
<dbReference type="PANTHER" id="PTHR43499">
    <property type="entry name" value="ABC TRANSPORTER I FAMILY MEMBER 1"/>
    <property type="match status" value="1"/>
</dbReference>
<dbReference type="InterPro" id="IPR003593">
    <property type="entry name" value="AAA+_ATPase"/>
</dbReference>
<evidence type="ECO:0000256" key="3">
    <source>
        <dbReference type="ARBA" id="ARBA00022748"/>
    </source>
</evidence>
<dbReference type="SMART" id="SM00382">
    <property type="entry name" value="AAA"/>
    <property type="match status" value="1"/>
</dbReference>
<accession>A0A3B0SAT0</accession>
<dbReference type="InterPro" id="IPR027417">
    <property type="entry name" value="P-loop_NTPase"/>
</dbReference>
<dbReference type="InterPro" id="IPR005895">
    <property type="entry name" value="ABC_transptr_haem_export_CcmA"/>
</dbReference>
<reference evidence="8" key="1">
    <citation type="submission" date="2018-06" db="EMBL/GenBank/DDBJ databases">
        <authorList>
            <person name="Zhirakovskaya E."/>
        </authorList>
    </citation>
    <scope>NUCLEOTIDE SEQUENCE</scope>
</reference>
<dbReference type="PROSITE" id="PS50893">
    <property type="entry name" value="ABC_TRANSPORTER_2"/>
    <property type="match status" value="1"/>
</dbReference>
<dbReference type="InterPro" id="IPR017871">
    <property type="entry name" value="ABC_transporter-like_CS"/>
</dbReference>
<dbReference type="InterPro" id="IPR003439">
    <property type="entry name" value="ABC_transporter-like_ATP-bd"/>
</dbReference>
<dbReference type="PANTHER" id="PTHR43499:SF1">
    <property type="entry name" value="ABC TRANSPORTER I FAMILY MEMBER 1"/>
    <property type="match status" value="1"/>
</dbReference>
<keyword evidence="5" id="KW-1278">Translocase</keyword>
<dbReference type="SUPFAM" id="SSF52540">
    <property type="entry name" value="P-loop containing nucleoside triphosphate hydrolases"/>
    <property type="match status" value="1"/>
</dbReference>
<name>A0A3B0SAT0_9ZZZZ</name>
<dbReference type="GO" id="GO:0016887">
    <property type="term" value="F:ATP hydrolysis activity"/>
    <property type="evidence" value="ECO:0007669"/>
    <property type="project" value="InterPro"/>
</dbReference>
<keyword evidence="4" id="KW-0067">ATP-binding</keyword>
<sequence length="214" mass="22228">MAELKTPNLLLKSTDLCATRSGRRVFEGLSFTVSAGEALILKGPNGSGKSTLLRILAGFGEAAGGSIELVGGDPERRMAESCHYVAHADALKVALTARENLSFWAEYHGGGEPLAALEALGIGHLANIPSGLLSAGQKRRLGLARLMLSPRDVWLLDEPAVSLDTASQDRLAGLMAGHVADGGIVVAATHMPLGINSARELELGPYKARTGAGP</sequence>
<evidence type="ECO:0000256" key="6">
    <source>
        <dbReference type="ARBA" id="ARBA00023136"/>
    </source>
</evidence>
<dbReference type="GO" id="GO:0005524">
    <property type="term" value="F:ATP binding"/>
    <property type="evidence" value="ECO:0007669"/>
    <property type="project" value="UniProtKB-KW"/>
</dbReference>
<dbReference type="AlphaFoldDB" id="A0A3B0SAT0"/>
<dbReference type="NCBIfam" id="TIGR01189">
    <property type="entry name" value="ccmA"/>
    <property type="match status" value="1"/>
</dbReference>
<evidence type="ECO:0000256" key="4">
    <source>
        <dbReference type="ARBA" id="ARBA00022840"/>
    </source>
</evidence>
<evidence type="ECO:0000256" key="2">
    <source>
        <dbReference type="ARBA" id="ARBA00022741"/>
    </source>
</evidence>
<evidence type="ECO:0000256" key="5">
    <source>
        <dbReference type="ARBA" id="ARBA00022967"/>
    </source>
</evidence>
<evidence type="ECO:0000259" key="7">
    <source>
        <dbReference type="PROSITE" id="PS50893"/>
    </source>
</evidence>
<organism evidence="8">
    <name type="scientific">hydrothermal vent metagenome</name>
    <dbReference type="NCBI Taxonomy" id="652676"/>
    <lineage>
        <taxon>unclassified sequences</taxon>
        <taxon>metagenomes</taxon>
        <taxon>ecological metagenomes</taxon>
    </lineage>
</organism>
<dbReference type="EMBL" id="UOEF01000294">
    <property type="protein sequence ID" value="VAV99861.1"/>
    <property type="molecule type" value="Genomic_DNA"/>
</dbReference>
<keyword evidence="6" id="KW-0472">Membrane</keyword>